<dbReference type="EMBL" id="MT144765">
    <property type="protein sequence ID" value="QJH99046.1"/>
    <property type="molecule type" value="Genomic_DNA"/>
</dbReference>
<evidence type="ECO:0000313" key="4">
    <source>
        <dbReference type="EMBL" id="QJH99046.1"/>
    </source>
</evidence>
<protein>
    <submittedName>
        <fullName evidence="1">Uncharacterized protein</fullName>
    </submittedName>
</protein>
<dbReference type="EMBL" id="MT142324">
    <property type="protein sequence ID" value="QJA78182.1"/>
    <property type="molecule type" value="Genomic_DNA"/>
</dbReference>
<evidence type="ECO:0000313" key="2">
    <source>
        <dbReference type="EMBL" id="QJA57350.1"/>
    </source>
</evidence>
<dbReference type="EMBL" id="MT144291">
    <property type="protein sequence ID" value="QJA51824.1"/>
    <property type="molecule type" value="Genomic_DNA"/>
</dbReference>
<organism evidence="1">
    <name type="scientific">viral metagenome</name>
    <dbReference type="NCBI Taxonomy" id="1070528"/>
    <lineage>
        <taxon>unclassified sequences</taxon>
        <taxon>metagenomes</taxon>
        <taxon>organismal metagenomes</taxon>
    </lineage>
</organism>
<accession>A0A6H1ZW80</accession>
<evidence type="ECO:0000313" key="3">
    <source>
        <dbReference type="EMBL" id="QJA78182.1"/>
    </source>
</evidence>
<dbReference type="AlphaFoldDB" id="A0A6H1ZW80"/>
<name>A0A6H1ZW80_9ZZZZ</name>
<dbReference type="EMBL" id="MT141268">
    <property type="protein sequence ID" value="QJA57350.1"/>
    <property type="molecule type" value="Genomic_DNA"/>
</dbReference>
<evidence type="ECO:0000313" key="1">
    <source>
        <dbReference type="EMBL" id="QJA51824.1"/>
    </source>
</evidence>
<sequence>MSAYTFKNPIVTRPEDVETGDAFAIKVVAVAGYGWDWAAYYGPTGLSDEDIADVGDKLTCEQAEPLFYVLRESGRCYRD</sequence>
<gene>
    <name evidence="3" type="ORF">MM415A01118_0008</name>
    <name evidence="2" type="ORF">MM415B01659_0019</name>
    <name evidence="1" type="ORF">TM448A02311_0007</name>
    <name evidence="4" type="ORF">TM448B01472_0008</name>
</gene>
<proteinExistence type="predicted"/>
<reference evidence="1" key="1">
    <citation type="submission" date="2020-03" db="EMBL/GenBank/DDBJ databases">
        <title>The deep terrestrial virosphere.</title>
        <authorList>
            <person name="Holmfeldt K."/>
            <person name="Nilsson E."/>
            <person name="Simone D."/>
            <person name="Lopez-Fernandez M."/>
            <person name="Wu X."/>
            <person name="de Brujin I."/>
            <person name="Lundin D."/>
            <person name="Andersson A."/>
            <person name="Bertilsson S."/>
            <person name="Dopson M."/>
        </authorList>
    </citation>
    <scope>NUCLEOTIDE SEQUENCE</scope>
    <source>
        <strain evidence="3">MM415A01118</strain>
        <strain evidence="2">MM415B01659</strain>
        <strain evidence="1">TM448A02311</strain>
        <strain evidence="4">TM448B01472</strain>
    </source>
</reference>